<dbReference type="SMART" id="SM00233">
    <property type="entry name" value="PH"/>
    <property type="match status" value="3"/>
</dbReference>
<dbReference type="OrthoDB" id="73680at2759"/>
<proteinExistence type="predicted"/>
<dbReference type="AlphaFoldDB" id="A0A485KST4"/>
<keyword evidence="2" id="KW-0472">Membrane</keyword>
<reference evidence="6 7" key="1">
    <citation type="submission" date="2019-03" db="EMBL/GenBank/DDBJ databases">
        <authorList>
            <person name="Gaulin E."/>
            <person name="Dumas B."/>
        </authorList>
    </citation>
    <scope>NUCLEOTIDE SEQUENCE [LARGE SCALE GENOMIC DNA]</scope>
    <source>
        <strain evidence="6">CBS 568.67</strain>
    </source>
</reference>
<evidence type="ECO:0000256" key="3">
    <source>
        <dbReference type="SAM" id="MobiDB-lite"/>
    </source>
</evidence>
<dbReference type="PANTHER" id="PTHR14309">
    <property type="entry name" value="EXPRESSED PROTEIN"/>
    <property type="match status" value="1"/>
</dbReference>
<dbReference type="FunFam" id="2.30.29.30:FF:000286">
    <property type="entry name" value="PH-protein kinase domain containing protein"/>
    <property type="match status" value="1"/>
</dbReference>
<feature type="domain" description="PH" evidence="4">
    <location>
        <begin position="178"/>
        <end position="277"/>
    </location>
</feature>
<dbReference type="GO" id="GO:0045595">
    <property type="term" value="P:regulation of cell differentiation"/>
    <property type="evidence" value="ECO:0007669"/>
    <property type="project" value="TreeGrafter"/>
</dbReference>
<evidence type="ECO:0000313" key="5">
    <source>
        <dbReference type="EMBL" id="KAF0697967.1"/>
    </source>
</evidence>
<dbReference type="Pfam" id="PF00169">
    <property type="entry name" value="PH"/>
    <property type="match status" value="3"/>
</dbReference>
<dbReference type="InterPro" id="IPR001849">
    <property type="entry name" value="PH_domain"/>
</dbReference>
<dbReference type="Proteomes" id="UP000332933">
    <property type="component" value="Unassembled WGS sequence"/>
</dbReference>
<feature type="domain" description="PH" evidence="4">
    <location>
        <begin position="513"/>
        <end position="608"/>
    </location>
</feature>
<feature type="region of interest" description="Disordered" evidence="3">
    <location>
        <begin position="112"/>
        <end position="151"/>
    </location>
</feature>
<dbReference type="GO" id="GO:0016020">
    <property type="term" value="C:membrane"/>
    <property type="evidence" value="ECO:0007669"/>
    <property type="project" value="UniProtKB-SubCell"/>
</dbReference>
<reference evidence="5" key="2">
    <citation type="submission" date="2019-06" db="EMBL/GenBank/DDBJ databases">
        <title>Genomics analysis of Aphanomyces spp. identifies a new class of oomycete effector associated with host adaptation.</title>
        <authorList>
            <person name="Gaulin E."/>
        </authorList>
    </citation>
    <scope>NUCLEOTIDE SEQUENCE</scope>
    <source>
        <strain evidence="5">CBS 578.67</strain>
    </source>
</reference>
<comment type="subcellular location">
    <subcellularLocation>
        <location evidence="1">Membrane</location>
    </subcellularLocation>
</comment>
<dbReference type="PROSITE" id="PS50003">
    <property type="entry name" value="PH_DOMAIN"/>
    <property type="match status" value="3"/>
</dbReference>
<evidence type="ECO:0000313" key="7">
    <source>
        <dbReference type="Proteomes" id="UP000332933"/>
    </source>
</evidence>
<evidence type="ECO:0000256" key="1">
    <source>
        <dbReference type="ARBA" id="ARBA00004370"/>
    </source>
</evidence>
<evidence type="ECO:0000256" key="2">
    <source>
        <dbReference type="ARBA" id="ARBA00023136"/>
    </source>
</evidence>
<keyword evidence="7" id="KW-1185">Reference proteome</keyword>
<dbReference type="PANTHER" id="PTHR14309:SF10">
    <property type="entry name" value="PH DOMAIN-CONTAINING PROTEIN"/>
    <property type="match status" value="1"/>
</dbReference>
<feature type="region of interest" description="Disordered" evidence="3">
    <location>
        <begin position="28"/>
        <end position="49"/>
    </location>
</feature>
<dbReference type="Gene3D" id="2.30.29.30">
    <property type="entry name" value="Pleckstrin-homology domain (PH domain)/Phosphotyrosine-binding domain (PTB)"/>
    <property type="match status" value="3"/>
</dbReference>
<dbReference type="EMBL" id="VJMH01005277">
    <property type="protein sequence ID" value="KAF0697967.1"/>
    <property type="molecule type" value="Genomic_DNA"/>
</dbReference>
<accession>A0A485KST4</accession>
<protein>
    <submittedName>
        <fullName evidence="6">Aste57867_11383 protein</fullName>
    </submittedName>
</protein>
<dbReference type="SUPFAM" id="SSF50729">
    <property type="entry name" value="PH domain-like"/>
    <property type="match status" value="3"/>
</dbReference>
<sequence length="627" mass="70453">MEERPSHVAEDDMVLLEQVLSERGLLNQSTLSVSSSSSSASPTSDRLSKLDWNWASARRMSMSDAKDVAKDAKMDCGQSSSQESTKDSDTNERMHLTHPTLSMLQSDSISSLDCYPQGKAQSGTTLSEAKPEEEFDEDDDDPVGRASEAIPVDAIRDSAIDDMMMRPSSLDPLAPPKFVVRKGWIEKCGGTFKTWKWRYFELTRDGWLRYYTAEDKAVLKGAIHVEKTTANDIVIQTHVSTREFFFILVTPQRNYLFSTNTERSMRRWIRGLENIGAQASTGRWDPLRNTVHLTVDESKQAHKWKGYDDPHDGKTTMAGILLKRGHLRTNWVQRYFKIEVVDQHPILRYYADDKTTPKGSISLVNTYLSPGTPFCPDGRRNYFMLHCGAHELHLNALSEPDMRRWIHALAKTIVMRPLPSMVFPEIAAQAAHVAAQLSHVTVTFQTKDDFETLQLEGRAEALIVSQTSILFATIPLGAQLIRVDNVSIGLTLDVARLRLAQATYPMTCEFICAPAKRGTMVKKSRSNRPLASWKSRDVLIEHGFLSYFSWHELRDSFPLAGCYLQLADSPSRPFCVAVGRSPADKLVLQASSKEEQIDWAATLHCGILMASQGLKVEGLETQTPFFV</sequence>
<evidence type="ECO:0000259" key="4">
    <source>
        <dbReference type="PROSITE" id="PS50003"/>
    </source>
</evidence>
<feature type="domain" description="PH" evidence="4">
    <location>
        <begin position="314"/>
        <end position="414"/>
    </location>
</feature>
<feature type="compositionally biased region" description="Acidic residues" evidence="3">
    <location>
        <begin position="131"/>
        <end position="141"/>
    </location>
</feature>
<dbReference type="EMBL" id="CAADRA010005298">
    <property type="protein sequence ID" value="VFT88244.1"/>
    <property type="molecule type" value="Genomic_DNA"/>
</dbReference>
<evidence type="ECO:0000313" key="6">
    <source>
        <dbReference type="EMBL" id="VFT88244.1"/>
    </source>
</evidence>
<dbReference type="InterPro" id="IPR011993">
    <property type="entry name" value="PH-like_dom_sf"/>
</dbReference>
<dbReference type="InterPro" id="IPR039680">
    <property type="entry name" value="PLEKHB1/2"/>
</dbReference>
<organism evidence="6 7">
    <name type="scientific">Aphanomyces stellatus</name>
    <dbReference type="NCBI Taxonomy" id="120398"/>
    <lineage>
        <taxon>Eukaryota</taxon>
        <taxon>Sar</taxon>
        <taxon>Stramenopiles</taxon>
        <taxon>Oomycota</taxon>
        <taxon>Saprolegniomycetes</taxon>
        <taxon>Saprolegniales</taxon>
        <taxon>Verrucalvaceae</taxon>
        <taxon>Aphanomyces</taxon>
    </lineage>
</organism>
<name>A0A485KST4_9STRA</name>
<feature type="compositionally biased region" description="Basic and acidic residues" evidence="3">
    <location>
        <begin position="64"/>
        <end position="74"/>
    </location>
</feature>
<gene>
    <name evidence="6" type="primary">Aste57867_11383</name>
    <name evidence="5" type="ORF">As57867_011341</name>
    <name evidence="6" type="ORF">ASTE57867_11383</name>
</gene>
<feature type="compositionally biased region" description="Low complexity" evidence="3">
    <location>
        <begin position="28"/>
        <end position="45"/>
    </location>
</feature>
<feature type="region of interest" description="Disordered" evidence="3">
    <location>
        <begin position="61"/>
        <end position="92"/>
    </location>
</feature>